<dbReference type="NCBIfam" id="TIGR01643">
    <property type="entry name" value="YD_repeat_2x"/>
    <property type="match status" value="1"/>
</dbReference>
<dbReference type="Gene3D" id="2.180.10.10">
    <property type="entry name" value="RHS repeat-associated core"/>
    <property type="match status" value="1"/>
</dbReference>
<dbReference type="PANTHER" id="PTHR32305:SF17">
    <property type="entry name" value="TRNA NUCLEASE WAPA"/>
    <property type="match status" value="1"/>
</dbReference>
<feature type="region of interest" description="Disordered" evidence="2">
    <location>
        <begin position="237"/>
        <end position="268"/>
    </location>
</feature>
<comment type="caution">
    <text evidence="5">The sequence shown here is derived from an EMBL/GenBank/DDBJ whole genome shotgun (WGS) entry which is preliminary data.</text>
</comment>
<name>A0ABT1E2Y4_9ACTN</name>
<evidence type="ECO:0000313" key="6">
    <source>
        <dbReference type="Proteomes" id="UP001523369"/>
    </source>
</evidence>
<sequence length="2091" mass="228236">MSHVLVRGALAMTLVVGLASAPAAPARAEPAAPAARLAAQAEPLDRDGEAVRTRAWPIERVEPGALPAPIWPAAGTVGARSATSVTAPVAATVPVEVLDRQTVPAAWRDGLLMRVGGAPARTAARAPARATVSVDYRGFRSAYGGDWASRLRLWQVPECNLTTPDAAGCAATPLRSANDTRAGKVTGTAAGLVALAAGPSGKSGDFAASPLGPSSTWSAGDSSGDFSWSYPMRTPPAIAGPSPDLEVSYASGSVDGRSEATNNQPSWVGEGFDLSPGFIERRYVPCVDDMGDGAINTKKTADLCWRSDNATLSLNGRSTELVWQKDKGWHGRSEDGSKIEKAGGAGNGDDNGEYWKVTGTDGIQYFFGKHTIPGRSGTTDSTWTVPVAGNNTGEPCRDDTFLSSFCDQGWRWNLDYVVDPFGNTMSYWYEKETNKYAQNVTESGDVPYVRGGYPVRIDYGTWDRGAADRSVTPTAQVVFTTADRCVTSSCDKHDATNWPDIPWDQECSGDSCGTRFSPTFWSKKRLSVVTTKVWDTTRKTPGWQDVESWTFTHSFPSLGDDSNHAGLWLDRIVHAGLVGTKVTMPPVSFLPVSLPNRVLTQNTTTSNWHRIDQIVTEAGAKIDIEWDQPQCKASNLPADEWSNTMRCYPIMVTDPDDPTEKKVVPEWWHKHRVKSISESDLPTWSAGHQAPPKFTTFEYVGAPAWHYADDDGLTKKNRKTWSQFRGYATVKTRVGEDPGRQTLTVTDYLRGMHGDRLRPSGGTREVEAPASIGSETVYDEDQFAGMPREQTVYNGDETKPVSRTVTVPWRSEATAARTINGDTVTARFVETQVTYASTALGVDGKRGWRTTRQQAWFSDDYGTLEKQQDDGEYGKAGDEKCVVNTYHRNLDRNLVELVKQATTTALPCGAKATDPDDVVGDVRSYYGSDNLNAVPVTGAVTRTEELADWSVTTGTSWRTAQRASYDKFGRARTATDLKGNVTKTDYQPDNGGPVTAKVVTSPLNWTTTSTLEPYWGNPIKVSDQNGRVTQVAMDALGRTWRVWSPGWSYAGHEESPSVEYTYHFAPERDAYPYTRTRTLNAGGGYLESLSILDSLMRERQTQRAGVGGNRVVTDTVYDKLGRVATTYPAHAEPGAPSGELWWEPEWSVPAINRTVYDNANRATDQIFLATDGTENLVEKWRTVTRDEGDLVRTTPPGGGTPTTTLVDALGRTSELRQHTGPDGVDGPYWSTKYRYNARGAMTSVVDHRNNEWTYDYDARGRTVGVTDPDKGRSTSWYNQFDELEKTTDARGEAIWYVYDAIGRRSELRDDSATGELRAKWKYDTLYTGGSAGAAGQLTESYRYERRADGGTDIHKWQAGGFTERNQPTNVNYVVPDGSGASTTWSLGFGYSPYEGSPTSVLYPAAGSLPAETVTTTYDAVTGLPSQLKTTAVGVGTYVTSQQYTAYGEPTITTRLTTGGLAVEEGTYYDLTTRRVEHQSVKPASATGTVADRSFEYDADGTIESITDKPQAGPADTQCFRYDALRRLTSAWTPKAEVGCEPDPVAGNLGGPAPYWLGWTIDPIGNRTEQVDHTASADVTRTYAVPASGPQSVRPHAVDTVTTGATDGRPAVVNAYRYDNSGNTVCRPGGAAANDCATGAGSQRLEWDAEGRLATVTAAGAVVESSVYDPDGTRLVRRDSSGSTLYLPGQEIRRTTSGVLSGTRYYTFGGKVVGSRDGSGLSWLFSDHQGTQLAAIKADTQAVTVRRQLPYGGNRGPAQPWPNARGFVGGTNDPTGLVRLGAREYDAGLGRFISVDPVQDMDDPQQWNAYAYAGNNPVTKADPTGQIPEDMSGEEYARERLENYFENLNKEPARKAPRVKNTKLGGYLRSIYLRPGTQRWRGNGKLGIAIRLEILSGRPTYQKWHYEKGANVFKGLAELLDEDRKATMNGRPPLLSPRDRQIAMDEARELWSSLNEEDKGNKFERAIKSTAQGRESLRNAKVRIADAGKYQAVKEITGAQFRPRTYNGRVVGVDRTAGPRLTGVAKMLSVVGDAWFLYQFGKALTSDEPAAELNELQCQMIYALCQHAGQMKNGNGWWFRDEDGNYSYSPMI</sequence>
<gene>
    <name evidence="5" type="ORF">M1L60_43610</name>
</gene>
<proteinExistence type="predicted"/>
<dbReference type="NCBIfam" id="TIGR03696">
    <property type="entry name" value="Rhs_assc_core"/>
    <property type="match status" value="1"/>
</dbReference>
<feature type="chain" id="PRO_5047214764" description="Teneurin-like YD-shell domain-containing protein" evidence="3">
    <location>
        <begin position="29"/>
        <end position="2091"/>
    </location>
</feature>
<organism evidence="5 6">
    <name type="scientific">Paractinoplanes aksuensis</name>
    <dbReference type="NCBI Taxonomy" id="2939490"/>
    <lineage>
        <taxon>Bacteria</taxon>
        <taxon>Bacillati</taxon>
        <taxon>Actinomycetota</taxon>
        <taxon>Actinomycetes</taxon>
        <taxon>Micromonosporales</taxon>
        <taxon>Micromonosporaceae</taxon>
        <taxon>Paractinoplanes</taxon>
    </lineage>
</organism>
<dbReference type="InterPro" id="IPR022385">
    <property type="entry name" value="Rhs_assc_core"/>
</dbReference>
<dbReference type="Proteomes" id="UP001523369">
    <property type="component" value="Unassembled WGS sequence"/>
</dbReference>
<dbReference type="PANTHER" id="PTHR32305">
    <property type="match status" value="1"/>
</dbReference>
<dbReference type="Pfam" id="PF05593">
    <property type="entry name" value="RHS_repeat"/>
    <property type="match status" value="1"/>
</dbReference>
<protein>
    <recommendedName>
        <fullName evidence="4">Teneurin-like YD-shell domain-containing protein</fullName>
    </recommendedName>
</protein>
<dbReference type="InterPro" id="IPR031325">
    <property type="entry name" value="RHS_repeat"/>
</dbReference>
<dbReference type="InterPro" id="IPR056823">
    <property type="entry name" value="TEN-like_YD-shell"/>
</dbReference>
<feature type="signal peptide" evidence="3">
    <location>
        <begin position="1"/>
        <end position="28"/>
    </location>
</feature>
<keyword evidence="1" id="KW-0677">Repeat</keyword>
<reference evidence="5 6" key="1">
    <citation type="submission" date="2022-06" db="EMBL/GenBank/DDBJ databases">
        <title>New Species of the Genus Actinoplanes, ActinopZanes ferrugineus.</title>
        <authorList>
            <person name="Ding P."/>
        </authorList>
    </citation>
    <scope>NUCLEOTIDE SEQUENCE [LARGE SCALE GENOMIC DNA]</scope>
    <source>
        <strain evidence="5 6">TRM88003</strain>
    </source>
</reference>
<dbReference type="EMBL" id="JAMYJR010000059">
    <property type="protein sequence ID" value="MCO8277489.1"/>
    <property type="molecule type" value="Genomic_DNA"/>
</dbReference>
<keyword evidence="6" id="KW-1185">Reference proteome</keyword>
<evidence type="ECO:0000256" key="2">
    <source>
        <dbReference type="SAM" id="MobiDB-lite"/>
    </source>
</evidence>
<feature type="domain" description="Teneurin-like YD-shell" evidence="4">
    <location>
        <begin position="1614"/>
        <end position="1817"/>
    </location>
</feature>
<keyword evidence="3" id="KW-0732">Signal</keyword>
<dbReference type="RefSeq" id="WP_253243502.1">
    <property type="nucleotide sequence ID" value="NZ_JAMYJR010000059.1"/>
</dbReference>
<evidence type="ECO:0000313" key="5">
    <source>
        <dbReference type="EMBL" id="MCO8277489.1"/>
    </source>
</evidence>
<evidence type="ECO:0000256" key="1">
    <source>
        <dbReference type="ARBA" id="ARBA00022737"/>
    </source>
</evidence>
<dbReference type="Pfam" id="PF25023">
    <property type="entry name" value="TEN_YD-shell"/>
    <property type="match status" value="1"/>
</dbReference>
<evidence type="ECO:0000259" key="4">
    <source>
        <dbReference type="Pfam" id="PF25023"/>
    </source>
</evidence>
<accession>A0ABT1E2Y4</accession>
<dbReference type="InterPro" id="IPR006530">
    <property type="entry name" value="YD"/>
</dbReference>
<evidence type="ECO:0000256" key="3">
    <source>
        <dbReference type="SAM" id="SignalP"/>
    </source>
</evidence>
<feature type="region of interest" description="Disordered" evidence="2">
    <location>
        <begin position="326"/>
        <end position="352"/>
    </location>
</feature>
<feature type="compositionally biased region" description="Basic and acidic residues" evidence="2">
    <location>
        <begin position="326"/>
        <end position="341"/>
    </location>
</feature>
<dbReference type="InterPro" id="IPR050708">
    <property type="entry name" value="T6SS_VgrG/RHS"/>
</dbReference>
<feature type="region of interest" description="Disordered" evidence="2">
    <location>
        <begin position="1750"/>
        <end position="1769"/>
    </location>
</feature>